<evidence type="ECO:0000256" key="5">
    <source>
        <dbReference type="ARBA" id="ARBA00022481"/>
    </source>
</evidence>
<dbReference type="PROSITE" id="PS00409">
    <property type="entry name" value="PROKAR_NTER_METHYL"/>
    <property type="match status" value="1"/>
</dbReference>
<dbReference type="InterPro" id="IPR045584">
    <property type="entry name" value="Pilin-like"/>
</dbReference>
<evidence type="ECO:0000256" key="10">
    <source>
        <dbReference type="ARBA" id="ARBA00023136"/>
    </source>
</evidence>
<keyword evidence="4" id="KW-1003">Cell membrane</keyword>
<dbReference type="PATRIC" id="fig|751945.3.peg.1225"/>
<evidence type="ECO:0000313" key="13">
    <source>
        <dbReference type="EMBL" id="AFV76276.1"/>
    </source>
</evidence>
<keyword evidence="6" id="KW-0997">Cell inner membrane</keyword>
<evidence type="ECO:0000256" key="3">
    <source>
        <dbReference type="ARBA" id="ARBA00004418"/>
    </source>
</evidence>
<dbReference type="Proteomes" id="UP000000211">
    <property type="component" value="Chromosome"/>
</dbReference>
<dbReference type="GO" id="GO:0015628">
    <property type="term" value="P:protein secretion by the type II secretion system"/>
    <property type="evidence" value="ECO:0007669"/>
    <property type="project" value="InterPro"/>
</dbReference>
<dbReference type="SUPFAM" id="SSF54523">
    <property type="entry name" value="Pili subunits"/>
    <property type="match status" value="1"/>
</dbReference>
<accession>K7QV49</accession>
<dbReference type="GO" id="GO:0005886">
    <property type="term" value="C:plasma membrane"/>
    <property type="evidence" value="ECO:0007669"/>
    <property type="project" value="UniProtKB-SubCell"/>
</dbReference>
<gene>
    <name evidence="13" type="ORF">Theos_1235</name>
</gene>
<feature type="domain" description="General secretion pathway GspH" evidence="12">
    <location>
        <begin position="37"/>
        <end position="151"/>
    </location>
</feature>
<dbReference type="Pfam" id="PF12019">
    <property type="entry name" value="GspH"/>
    <property type="match status" value="1"/>
</dbReference>
<dbReference type="HOGENOM" id="CLU_137830_0_0_0"/>
<organism evidence="13 14">
    <name type="scientific">Thermus oshimai JL-2</name>
    <dbReference type="NCBI Taxonomy" id="751945"/>
    <lineage>
        <taxon>Bacteria</taxon>
        <taxon>Thermotogati</taxon>
        <taxon>Deinococcota</taxon>
        <taxon>Deinococci</taxon>
        <taxon>Thermales</taxon>
        <taxon>Thermaceae</taxon>
        <taxon>Thermus</taxon>
    </lineage>
</organism>
<evidence type="ECO:0000256" key="9">
    <source>
        <dbReference type="ARBA" id="ARBA00022989"/>
    </source>
</evidence>
<dbReference type="InterPro" id="IPR022346">
    <property type="entry name" value="T2SS_GspH"/>
</dbReference>
<dbReference type="OrthoDB" id="26110at2"/>
<keyword evidence="11" id="KW-0998">Cell outer membrane</keyword>
<dbReference type="GO" id="GO:0042597">
    <property type="term" value="C:periplasmic space"/>
    <property type="evidence" value="ECO:0007669"/>
    <property type="project" value="UniProtKB-SubCell"/>
</dbReference>
<evidence type="ECO:0000256" key="7">
    <source>
        <dbReference type="ARBA" id="ARBA00022692"/>
    </source>
</evidence>
<proteinExistence type="predicted"/>
<dbReference type="RefSeq" id="WP_016329465.1">
    <property type="nucleotide sequence ID" value="NC_019386.1"/>
</dbReference>
<evidence type="ECO:0000256" key="4">
    <source>
        <dbReference type="ARBA" id="ARBA00022475"/>
    </source>
</evidence>
<dbReference type="AlphaFoldDB" id="K7QV49"/>
<evidence type="ECO:0000256" key="11">
    <source>
        <dbReference type="ARBA" id="ARBA00023237"/>
    </source>
</evidence>
<keyword evidence="14" id="KW-1185">Reference proteome</keyword>
<keyword evidence="8" id="KW-0574">Periplasm</keyword>
<reference evidence="13 14" key="1">
    <citation type="journal article" date="2013" name="Genome Announc.">
        <title>Whole Genome Sequencing of Thermus oshimai JL-2 and Thermus thermophilus JL-18, Incomplete Denitrifiers from the United States Great Basin.</title>
        <authorList>
            <person name="Murugapiran S.K."/>
            <person name="Huntemann M."/>
            <person name="Wei C.L."/>
            <person name="Han J."/>
            <person name="Detter J.C."/>
            <person name="Han C.S."/>
            <person name="Erkkila T.H."/>
            <person name="Teshima H."/>
            <person name="Chen A."/>
            <person name="Kyrpides N."/>
            <person name="Mavrommatis K."/>
            <person name="Markowitz V."/>
            <person name="Szeto E."/>
            <person name="Ivanova N."/>
            <person name="Pagani I."/>
            <person name="Lam J."/>
            <person name="McDonald A.I."/>
            <person name="Dodsworth J.A."/>
            <person name="Pati A."/>
            <person name="Goodwin L."/>
            <person name="Peters L."/>
            <person name="Pitluck S."/>
            <person name="Woyke T."/>
            <person name="Hedlund B.P."/>
        </authorList>
    </citation>
    <scope>NUCLEOTIDE SEQUENCE</scope>
    <source>
        <strain evidence="13 14">JL-2</strain>
    </source>
</reference>
<protein>
    <submittedName>
        <fullName evidence="13">Prepilin-type N-terminal cleavage/methylation domain-containing protein</fullName>
    </submittedName>
</protein>
<comment type="subcellular location">
    <subcellularLocation>
        <location evidence="2">Cell inner membrane</location>
        <topology evidence="2">Single-pass membrane protein</topology>
    </subcellularLocation>
    <subcellularLocation>
        <location evidence="1">Cell outer membrane</location>
        <topology evidence="1">Single-pass membrane protein</topology>
    </subcellularLocation>
    <subcellularLocation>
        <location evidence="3">Periplasm</location>
    </subcellularLocation>
</comment>
<dbReference type="InterPro" id="IPR012902">
    <property type="entry name" value="N_methyl_site"/>
</dbReference>
<keyword evidence="9" id="KW-1133">Transmembrane helix</keyword>
<dbReference type="eggNOG" id="COG4970">
    <property type="taxonomic scope" value="Bacteria"/>
</dbReference>
<dbReference type="GO" id="GO:0015627">
    <property type="term" value="C:type II protein secretion system complex"/>
    <property type="evidence" value="ECO:0007669"/>
    <property type="project" value="InterPro"/>
</dbReference>
<evidence type="ECO:0000256" key="8">
    <source>
        <dbReference type="ARBA" id="ARBA00022764"/>
    </source>
</evidence>
<dbReference type="STRING" id="751945.Theos_1235"/>
<dbReference type="EMBL" id="CP003249">
    <property type="protein sequence ID" value="AFV76276.1"/>
    <property type="molecule type" value="Genomic_DNA"/>
</dbReference>
<dbReference type="Gene3D" id="3.55.40.10">
    <property type="entry name" value="minor pseudopilin epsh domain"/>
    <property type="match status" value="1"/>
</dbReference>
<keyword evidence="5" id="KW-0488">Methylation</keyword>
<evidence type="ECO:0000256" key="1">
    <source>
        <dbReference type="ARBA" id="ARBA00004203"/>
    </source>
</evidence>
<dbReference type="Pfam" id="PF07963">
    <property type="entry name" value="N_methyl"/>
    <property type="match status" value="1"/>
</dbReference>
<keyword evidence="10" id="KW-0472">Membrane</keyword>
<dbReference type="KEGG" id="tos:Theos_1235"/>
<name>K7QV49_THEOS</name>
<evidence type="ECO:0000256" key="6">
    <source>
        <dbReference type="ARBA" id="ARBA00022519"/>
    </source>
</evidence>
<keyword evidence="7" id="KW-0812">Transmembrane</keyword>
<sequence length="156" mass="16642">MRGFSLLELLLVLSILGVVLALGLPRLNPDAQAVNQAARGLAEQVVRARLEAIRQNAPAGLAVFTEGAGGYAVFLDQNENRAYDPGEEIQAVRFGEGPWARVRLLEEASALGNLPLLFDARGVPAKPIAATIALADPGRRQVRKVVVSQAGRARLE</sequence>
<evidence type="ECO:0000256" key="2">
    <source>
        <dbReference type="ARBA" id="ARBA00004377"/>
    </source>
</evidence>
<evidence type="ECO:0000259" key="12">
    <source>
        <dbReference type="Pfam" id="PF12019"/>
    </source>
</evidence>
<dbReference type="GO" id="GO:0009279">
    <property type="term" value="C:cell outer membrane"/>
    <property type="evidence" value="ECO:0007669"/>
    <property type="project" value="UniProtKB-SubCell"/>
</dbReference>
<dbReference type="NCBIfam" id="TIGR02532">
    <property type="entry name" value="IV_pilin_GFxxxE"/>
    <property type="match status" value="1"/>
</dbReference>
<evidence type="ECO:0000313" key="14">
    <source>
        <dbReference type="Proteomes" id="UP000000211"/>
    </source>
</evidence>